<dbReference type="RefSeq" id="WP_013421271.1">
    <property type="nucleotide sequence ID" value="NC_014666.1"/>
</dbReference>
<dbReference type="GO" id="GO:0012505">
    <property type="term" value="C:endomembrane system"/>
    <property type="evidence" value="ECO:0007669"/>
    <property type="project" value="UniProtKB-ARBA"/>
</dbReference>
<evidence type="ECO:0000256" key="2">
    <source>
        <dbReference type="ARBA" id="ARBA00023034"/>
    </source>
</evidence>
<comment type="subcellular location">
    <subcellularLocation>
        <location evidence="1">Golgi apparatus membrane</location>
        <topology evidence="1">Peripheral membrane protein</topology>
        <orientation evidence="1">Cytoplasmic side</orientation>
    </subcellularLocation>
</comment>
<name>E3J3E6_PSEI1</name>
<dbReference type="GO" id="GO:0070273">
    <property type="term" value="F:phosphatidylinositol-4-phosphate binding"/>
    <property type="evidence" value="ECO:0007669"/>
    <property type="project" value="InterPro"/>
</dbReference>
<protein>
    <recommendedName>
        <fullName evidence="7">Golgi phosphoprotein 3</fullName>
    </recommendedName>
</protein>
<dbReference type="KEGG" id="fri:FraEuI1c_0060"/>
<keyword evidence="3" id="KW-0446">Lipid-binding</keyword>
<reference evidence="5 6" key="1">
    <citation type="submission" date="2010-10" db="EMBL/GenBank/DDBJ databases">
        <title>Complete sequence of Frankia sp. EuI1c.</title>
        <authorList>
            <consortium name="US DOE Joint Genome Institute"/>
            <person name="Lucas S."/>
            <person name="Copeland A."/>
            <person name="Lapidus A."/>
            <person name="Cheng J.-F."/>
            <person name="Bruce D."/>
            <person name="Goodwin L."/>
            <person name="Pitluck S."/>
            <person name="Chertkov O."/>
            <person name="Detter J.C."/>
            <person name="Han C."/>
            <person name="Tapia R."/>
            <person name="Land M."/>
            <person name="Hauser L."/>
            <person name="Jeffries C."/>
            <person name="Kyrpides N."/>
            <person name="Ivanova N."/>
            <person name="Mikhailova N."/>
            <person name="Beauchemin N."/>
            <person name="Sen A."/>
            <person name="Sur S.A."/>
            <person name="Gtari M."/>
            <person name="Wall L."/>
            <person name="Tisa L."/>
            <person name="Woyke T."/>
        </authorList>
    </citation>
    <scope>NUCLEOTIDE SEQUENCE [LARGE SCALE GENOMIC DNA]</scope>
    <source>
        <strain evidence="6">DSM 45817 / CECT 9037 / EuI1c</strain>
    </source>
</reference>
<accession>E3J3E6</accession>
<evidence type="ECO:0000256" key="3">
    <source>
        <dbReference type="ARBA" id="ARBA00023121"/>
    </source>
</evidence>
<evidence type="ECO:0008006" key="7">
    <source>
        <dbReference type="Google" id="ProtNLM"/>
    </source>
</evidence>
<dbReference type="Pfam" id="PF05719">
    <property type="entry name" value="GPP34"/>
    <property type="match status" value="1"/>
</dbReference>
<proteinExistence type="predicted"/>
<dbReference type="eggNOG" id="ENOG5032X58">
    <property type="taxonomic scope" value="Bacteria"/>
</dbReference>
<evidence type="ECO:0000256" key="4">
    <source>
        <dbReference type="ARBA" id="ARBA00023136"/>
    </source>
</evidence>
<evidence type="ECO:0000256" key="1">
    <source>
        <dbReference type="ARBA" id="ARBA00004255"/>
    </source>
</evidence>
<evidence type="ECO:0000313" key="6">
    <source>
        <dbReference type="Proteomes" id="UP000002484"/>
    </source>
</evidence>
<dbReference type="Gene3D" id="1.10.3630.10">
    <property type="entry name" value="yeast vps74-n-term truncation variant domain like"/>
    <property type="match status" value="1"/>
</dbReference>
<sequence length="234" mass="25637">MELPDSLPAQLYLLTYNPESERMAGRHRSGYLGPGLRAAAVLELERRGRVAVADGKVVPVAPERRPAVAAGPGVAMLPDDPILTRVLDQIEGSGRHRSLRHWIAKDNRVTTRCARDYLEAGRWLRVDRYRVIGLIPRTSVTVRDTRLVRKLIGDVRQTLVGAAPAARVADRDRQLAALGVLAEMGVLFSRRERRAHRDRARELVADLGPVGEALRKVVRDQKADAAAAAATSGG</sequence>
<dbReference type="Proteomes" id="UP000002484">
    <property type="component" value="Chromosome"/>
</dbReference>
<keyword evidence="2" id="KW-0333">Golgi apparatus</keyword>
<gene>
    <name evidence="5" type="ordered locus">FraEuI1c_0060</name>
</gene>
<dbReference type="GO" id="GO:0005737">
    <property type="term" value="C:cytoplasm"/>
    <property type="evidence" value="ECO:0007669"/>
    <property type="project" value="UniProtKB-ARBA"/>
</dbReference>
<evidence type="ECO:0000313" key="5">
    <source>
        <dbReference type="EMBL" id="ADP78148.1"/>
    </source>
</evidence>
<organism evidence="5 6">
    <name type="scientific">Pseudofrankia inefficax (strain DSM 45817 / CECT 9037 / DDB 130130 / EuI1c)</name>
    <name type="common">Frankia inefficax</name>
    <dbReference type="NCBI Taxonomy" id="298654"/>
    <lineage>
        <taxon>Bacteria</taxon>
        <taxon>Bacillati</taxon>
        <taxon>Actinomycetota</taxon>
        <taxon>Actinomycetes</taxon>
        <taxon>Frankiales</taxon>
        <taxon>Frankiaceae</taxon>
        <taxon>Pseudofrankia</taxon>
    </lineage>
</organism>
<dbReference type="STRING" id="298654.FraEuI1c_0060"/>
<dbReference type="OrthoDB" id="4717569at2"/>
<dbReference type="HOGENOM" id="CLU_080168_0_1_11"/>
<dbReference type="InterPro" id="IPR008628">
    <property type="entry name" value="GPP34-like"/>
</dbReference>
<dbReference type="InterPro" id="IPR038261">
    <property type="entry name" value="GPP34-like_sf"/>
</dbReference>
<dbReference type="EMBL" id="CP002299">
    <property type="protein sequence ID" value="ADP78148.1"/>
    <property type="molecule type" value="Genomic_DNA"/>
</dbReference>
<keyword evidence="6" id="KW-1185">Reference proteome</keyword>
<dbReference type="AlphaFoldDB" id="E3J3E6"/>
<keyword evidence="4" id="KW-0472">Membrane</keyword>
<dbReference type="InParanoid" id="E3J3E6"/>